<evidence type="ECO:0000259" key="10">
    <source>
        <dbReference type="PROSITE" id="PS50893"/>
    </source>
</evidence>
<evidence type="ECO:0000256" key="4">
    <source>
        <dbReference type="ARBA" id="ARBA00022692"/>
    </source>
</evidence>
<proteinExistence type="predicted"/>
<name>A0A1V4SNA2_RUMHU</name>
<feature type="domain" description="ABC transporter" evidence="10">
    <location>
        <begin position="347"/>
        <end position="581"/>
    </location>
</feature>
<dbReference type="InterPro" id="IPR003439">
    <property type="entry name" value="ABC_transporter-like_ATP-bd"/>
</dbReference>
<comment type="caution">
    <text evidence="12">The sequence shown here is derived from an EMBL/GenBank/DDBJ whole genome shotgun (WGS) entry which is preliminary data.</text>
</comment>
<dbReference type="Pfam" id="PF00005">
    <property type="entry name" value="ABC_tran"/>
    <property type="match status" value="1"/>
</dbReference>
<dbReference type="InterPro" id="IPR039421">
    <property type="entry name" value="Type_1_exporter"/>
</dbReference>
<dbReference type="PROSITE" id="PS00211">
    <property type="entry name" value="ABC_TRANSPORTER_1"/>
    <property type="match status" value="1"/>
</dbReference>
<evidence type="ECO:0000256" key="5">
    <source>
        <dbReference type="ARBA" id="ARBA00022741"/>
    </source>
</evidence>
<feature type="transmembrane region" description="Helical" evidence="9">
    <location>
        <begin position="29"/>
        <end position="50"/>
    </location>
</feature>
<dbReference type="STRING" id="48256.CLHUN_11880"/>
<protein>
    <submittedName>
        <fullName evidence="12">Putative multidrug resistance ABC transporter ATP-binding/permease protein YheI</fullName>
        <ecNumber evidence="12">3.6.3.-</ecNumber>
    </submittedName>
</protein>
<feature type="transmembrane region" description="Helical" evidence="9">
    <location>
        <begin position="255"/>
        <end position="279"/>
    </location>
</feature>
<dbReference type="Gene3D" id="3.40.50.300">
    <property type="entry name" value="P-loop containing nucleotide triphosphate hydrolases"/>
    <property type="match status" value="1"/>
</dbReference>
<keyword evidence="5" id="KW-0547">Nucleotide-binding</keyword>
<dbReference type="GO" id="GO:0005524">
    <property type="term" value="F:ATP binding"/>
    <property type="evidence" value="ECO:0007669"/>
    <property type="project" value="UniProtKB-KW"/>
</dbReference>
<gene>
    <name evidence="12" type="primary">yheI_2</name>
    <name evidence="12" type="ORF">CLHUN_11880</name>
</gene>
<dbReference type="SUPFAM" id="SSF52540">
    <property type="entry name" value="P-loop containing nucleoside triphosphate hydrolases"/>
    <property type="match status" value="1"/>
</dbReference>
<evidence type="ECO:0000256" key="9">
    <source>
        <dbReference type="SAM" id="Phobius"/>
    </source>
</evidence>
<dbReference type="SMART" id="SM00382">
    <property type="entry name" value="AAA"/>
    <property type="match status" value="1"/>
</dbReference>
<feature type="domain" description="ABC transmembrane type-1" evidence="11">
    <location>
        <begin position="30"/>
        <end position="314"/>
    </location>
</feature>
<evidence type="ECO:0000313" key="13">
    <source>
        <dbReference type="Proteomes" id="UP000191554"/>
    </source>
</evidence>
<feature type="transmembrane region" description="Helical" evidence="9">
    <location>
        <begin position="145"/>
        <end position="165"/>
    </location>
</feature>
<evidence type="ECO:0000256" key="1">
    <source>
        <dbReference type="ARBA" id="ARBA00004651"/>
    </source>
</evidence>
<dbReference type="PROSITE" id="PS50929">
    <property type="entry name" value="ABC_TM1F"/>
    <property type="match status" value="1"/>
</dbReference>
<dbReference type="SUPFAM" id="SSF90123">
    <property type="entry name" value="ABC transporter transmembrane region"/>
    <property type="match status" value="1"/>
</dbReference>
<evidence type="ECO:0000256" key="7">
    <source>
        <dbReference type="ARBA" id="ARBA00022989"/>
    </source>
</evidence>
<dbReference type="CDD" id="cd18541">
    <property type="entry name" value="ABC_6TM_TmrB_like"/>
    <property type="match status" value="1"/>
</dbReference>
<evidence type="ECO:0000313" key="12">
    <source>
        <dbReference type="EMBL" id="OPX44956.1"/>
    </source>
</evidence>
<dbReference type="GO" id="GO:0015421">
    <property type="term" value="F:ABC-type oligopeptide transporter activity"/>
    <property type="evidence" value="ECO:0007669"/>
    <property type="project" value="TreeGrafter"/>
</dbReference>
<reference evidence="12 13" key="1">
    <citation type="submission" date="2017-03" db="EMBL/GenBank/DDBJ databases">
        <title>Genome sequence of Clostridium hungatei DSM 14427.</title>
        <authorList>
            <person name="Poehlein A."/>
            <person name="Daniel R."/>
        </authorList>
    </citation>
    <scope>NUCLEOTIDE SEQUENCE [LARGE SCALE GENOMIC DNA]</scope>
    <source>
        <strain evidence="12 13">DSM 14427</strain>
    </source>
</reference>
<keyword evidence="12" id="KW-0378">Hydrolase</keyword>
<comment type="subcellular location">
    <subcellularLocation>
        <location evidence="1">Cell membrane</location>
        <topology evidence="1">Multi-pass membrane protein</topology>
    </subcellularLocation>
</comment>
<dbReference type="InterPro" id="IPR036640">
    <property type="entry name" value="ABC1_TM_sf"/>
</dbReference>
<evidence type="ECO:0000259" key="11">
    <source>
        <dbReference type="PROSITE" id="PS50929"/>
    </source>
</evidence>
<dbReference type="GO" id="GO:0005886">
    <property type="term" value="C:plasma membrane"/>
    <property type="evidence" value="ECO:0007669"/>
    <property type="project" value="UniProtKB-SubCell"/>
</dbReference>
<dbReference type="AlphaFoldDB" id="A0A1V4SNA2"/>
<evidence type="ECO:0000256" key="3">
    <source>
        <dbReference type="ARBA" id="ARBA00022475"/>
    </source>
</evidence>
<dbReference type="Gene3D" id="1.20.1560.10">
    <property type="entry name" value="ABC transporter type 1, transmembrane domain"/>
    <property type="match status" value="1"/>
</dbReference>
<keyword evidence="8 9" id="KW-0472">Membrane</keyword>
<evidence type="ECO:0000256" key="8">
    <source>
        <dbReference type="ARBA" id="ARBA00023136"/>
    </source>
</evidence>
<dbReference type="InterPro" id="IPR003593">
    <property type="entry name" value="AAA+_ATPase"/>
</dbReference>
<dbReference type="FunFam" id="1.20.1560.10:FF:000011">
    <property type="entry name" value="Multidrug ABC transporter ATP-binding protein"/>
    <property type="match status" value="1"/>
</dbReference>
<dbReference type="EC" id="3.6.3.-" evidence="12"/>
<keyword evidence="6 12" id="KW-0067">ATP-binding</keyword>
<dbReference type="GO" id="GO:0016887">
    <property type="term" value="F:ATP hydrolysis activity"/>
    <property type="evidence" value="ECO:0007669"/>
    <property type="project" value="InterPro"/>
</dbReference>
<sequence>MYTADKGNNKAMDKLRHIRDLLSRNKFRYAIGIVFLLCVDILQLVLPKILGNVTDLLENHTLTKEKLAEYAVIITLIAVGVAALRFLFRYTLMSVSRSIELSLRNRFYAHLQKLSSNYFNTHKTGDLMAHATNDMGNVTMASGQGVIFVIDSFLIPIVALIMMLFTGGWKLTLACFLPLLLLGIAVVFFMKIMQSSVQKQQEAFSNLTEAARENFSGIRVIKAFAQEKKEIERFERINAVNREANLKYVRLMSMMFPTVMSISALSFVIALWLGGILVIQGSVTLGGFVAFNSYLGMLIWPITAIGWVANMFQRGLVSLERINTILDETPEIYDEDTADTAGINGTLEFKNLTFTYPGTDKPVLKDISLKLQAGRTLGIIGRTGSGKTTLVNLIPRLLKSPPGTLFIDGTDIEKIPLHVLRSRIGSVPQDTFLFSDTISENIDFFRENSSRDIEAAANTARILDSINEFPGKFSTVLGERGVTLSGGQKQRVAIARAIIGSPDILLLDDCLSAVDAHTEEEILRDLKSIMRQRTSVIVSHRISAVKDADEIIVLEDGSISQRGTHEELLSQTGFYRELYNKQLLINQLEEY</sequence>
<keyword evidence="7 9" id="KW-1133">Transmembrane helix</keyword>
<dbReference type="FunFam" id="3.40.50.300:FF:000221">
    <property type="entry name" value="Multidrug ABC transporter ATP-binding protein"/>
    <property type="match status" value="1"/>
</dbReference>
<organism evidence="12 13">
    <name type="scientific">Ruminiclostridium hungatei</name>
    <name type="common">Clostridium hungatei</name>
    <dbReference type="NCBI Taxonomy" id="48256"/>
    <lineage>
        <taxon>Bacteria</taxon>
        <taxon>Bacillati</taxon>
        <taxon>Bacillota</taxon>
        <taxon>Clostridia</taxon>
        <taxon>Eubacteriales</taxon>
        <taxon>Oscillospiraceae</taxon>
        <taxon>Ruminiclostridium</taxon>
    </lineage>
</organism>
<keyword evidence="2" id="KW-0813">Transport</keyword>
<feature type="transmembrane region" description="Helical" evidence="9">
    <location>
        <begin position="291"/>
        <end position="312"/>
    </location>
</feature>
<dbReference type="PANTHER" id="PTHR43394:SF1">
    <property type="entry name" value="ATP-BINDING CASSETTE SUB-FAMILY B MEMBER 10, MITOCHONDRIAL"/>
    <property type="match status" value="1"/>
</dbReference>
<evidence type="ECO:0000256" key="2">
    <source>
        <dbReference type="ARBA" id="ARBA00022448"/>
    </source>
</evidence>
<dbReference type="Proteomes" id="UP000191554">
    <property type="component" value="Unassembled WGS sequence"/>
</dbReference>
<dbReference type="PANTHER" id="PTHR43394">
    <property type="entry name" value="ATP-DEPENDENT PERMEASE MDL1, MITOCHONDRIAL"/>
    <property type="match status" value="1"/>
</dbReference>
<dbReference type="InterPro" id="IPR011527">
    <property type="entry name" value="ABC1_TM_dom"/>
</dbReference>
<dbReference type="InterPro" id="IPR017871">
    <property type="entry name" value="ABC_transporter-like_CS"/>
</dbReference>
<feature type="transmembrane region" description="Helical" evidence="9">
    <location>
        <begin position="70"/>
        <end position="88"/>
    </location>
</feature>
<accession>A0A1V4SNA2</accession>
<dbReference type="Pfam" id="PF00664">
    <property type="entry name" value="ABC_membrane"/>
    <property type="match status" value="1"/>
</dbReference>
<feature type="transmembrane region" description="Helical" evidence="9">
    <location>
        <begin position="171"/>
        <end position="190"/>
    </location>
</feature>
<dbReference type="EMBL" id="MZGX01000006">
    <property type="protein sequence ID" value="OPX44956.1"/>
    <property type="molecule type" value="Genomic_DNA"/>
</dbReference>
<evidence type="ECO:0000256" key="6">
    <source>
        <dbReference type="ARBA" id="ARBA00022840"/>
    </source>
</evidence>
<keyword evidence="3" id="KW-1003">Cell membrane</keyword>
<dbReference type="PROSITE" id="PS50893">
    <property type="entry name" value="ABC_TRANSPORTER_2"/>
    <property type="match status" value="1"/>
</dbReference>
<keyword evidence="13" id="KW-1185">Reference proteome</keyword>
<dbReference type="InterPro" id="IPR027417">
    <property type="entry name" value="P-loop_NTPase"/>
</dbReference>
<keyword evidence="4 9" id="KW-0812">Transmembrane</keyword>